<dbReference type="GeneID" id="56896698"/>
<dbReference type="EMBL" id="JAZHOJ010000003">
    <property type="protein sequence ID" value="MFK7002667.1"/>
    <property type="molecule type" value="Genomic_DNA"/>
</dbReference>
<name>A0ABW8PDM5_9FLAO</name>
<evidence type="ECO:0000313" key="2">
    <source>
        <dbReference type="Proteomes" id="UP001621713"/>
    </source>
</evidence>
<organism evidence="1 2">
    <name type="scientific">Flavobacterium covae</name>
    <dbReference type="NCBI Taxonomy" id="2906076"/>
    <lineage>
        <taxon>Bacteria</taxon>
        <taxon>Pseudomonadati</taxon>
        <taxon>Bacteroidota</taxon>
        <taxon>Flavobacteriia</taxon>
        <taxon>Flavobacteriales</taxon>
        <taxon>Flavobacteriaceae</taxon>
        <taxon>Flavobacterium</taxon>
    </lineage>
</organism>
<proteinExistence type="predicted"/>
<comment type="caution">
    <text evidence="1">The sequence shown here is derived from an EMBL/GenBank/DDBJ whole genome shotgun (WGS) entry which is preliminary data.</text>
</comment>
<evidence type="ECO:0008006" key="3">
    <source>
        <dbReference type="Google" id="ProtNLM"/>
    </source>
</evidence>
<dbReference type="RefSeq" id="WP_060383557.1">
    <property type="nucleotide sequence ID" value="NZ_CP013992.1"/>
</dbReference>
<protein>
    <recommendedName>
        <fullName evidence="3">F5/8 type C domain-containing protein</fullName>
    </recommendedName>
</protein>
<reference evidence="1 2" key="1">
    <citation type="submission" date="2024-02" db="EMBL/GenBank/DDBJ databases">
        <title>Comparative Genomic Analysis of Flavobacterium Species Causing Columnaris Disease of Freshwater Fish in Thailand: Insights into Virulence and Resistance Mechanisms.</title>
        <authorList>
            <person name="Nguyen D."/>
            <person name="Chokmangmeepisarn P."/>
            <person name="Khianchaikhan K."/>
            <person name="Morishita M."/>
            <person name="Bunnoy A."/>
            <person name="Rodkhum C."/>
        </authorList>
    </citation>
    <scope>NUCLEOTIDE SEQUENCE [LARGE SCALE GENOMIC DNA]</scope>
    <source>
        <strain evidence="1 2">PCBSB2203</strain>
    </source>
</reference>
<sequence>MKSFYTFILLLVYFTGYPQKTNKQLFVIQECYYQSWIAGIKGGGSGTDLHILFEEELPKDIVLSKIYFKNKVANPNKVTSKEYFFSFKDNINWLANEENHQDEQNIISNTEKAPLNITFRQAVLEYFYKGKKSFLKIKKVKEKEMLVYPSIRTNENDKN</sequence>
<keyword evidence="2" id="KW-1185">Reference proteome</keyword>
<accession>A0ABW8PDM5</accession>
<gene>
    <name evidence="1" type="ORF">V3467_02200</name>
</gene>
<evidence type="ECO:0000313" key="1">
    <source>
        <dbReference type="EMBL" id="MFK7002667.1"/>
    </source>
</evidence>
<dbReference type="Proteomes" id="UP001621713">
    <property type="component" value="Unassembled WGS sequence"/>
</dbReference>